<gene>
    <name evidence="1" type="ORF">J2Z81_003119</name>
</gene>
<sequence length="52" mass="5922">QKAARSSYRLDKVVEDSIDAILATSITLIRTFDKWQVHYAIKPSLSRFLPDG</sequence>
<dbReference type="Proteomes" id="UP001519294">
    <property type="component" value="Unassembled WGS sequence"/>
</dbReference>
<name>A0ABS4SDE9_9BACI</name>
<comment type="caution">
    <text evidence="1">The sequence shown here is derived from an EMBL/GenBank/DDBJ whole genome shotgun (WGS) entry which is preliminary data.</text>
</comment>
<evidence type="ECO:0000313" key="2">
    <source>
        <dbReference type="Proteomes" id="UP001519294"/>
    </source>
</evidence>
<proteinExistence type="predicted"/>
<feature type="non-terminal residue" evidence="1">
    <location>
        <position position="1"/>
    </location>
</feature>
<protein>
    <submittedName>
        <fullName evidence="1">Uncharacterized protein</fullName>
    </submittedName>
</protein>
<keyword evidence="2" id="KW-1185">Reference proteome</keyword>
<organism evidence="1 2">
    <name type="scientific">Virgibacillus alimentarius</name>
    <dbReference type="NCBI Taxonomy" id="698769"/>
    <lineage>
        <taxon>Bacteria</taxon>
        <taxon>Bacillati</taxon>
        <taxon>Bacillota</taxon>
        <taxon>Bacilli</taxon>
        <taxon>Bacillales</taxon>
        <taxon>Bacillaceae</taxon>
        <taxon>Virgibacillus</taxon>
    </lineage>
</organism>
<reference evidence="1 2" key="1">
    <citation type="submission" date="2021-03" db="EMBL/GenBank/DDBJ databases">
        <title>Genomic Encyclopedia of Type Strains, Phase IV (KMG-IV): sequencing the most valuable type-strain genomes for metagenomic binning, comparative biology and taxonomic classification.</title>
        <authorList>
            <person name="Goeker M."/>
        </authorList>
    </citation>
    <scope>NUCLEOTIDE SEQUENCE [LARGE SCALE GENOMIC DNA]</scope>
    <source>
        <strain evidence="1 2">DSM 25790</strain>
    </source>
</reference>
<dbReference type="EMBL" id="JAGIKX010000055">
    <property type="protein sequence ID" value="MBP2259126.1"/>
    <property type="molecule type" value="Genomic_DNA"/>
</dbReference>
<accession>A0ABS4SDE9</accession>
<evidence type="ECO:0000313" key="1">
    <source>
        <dbReference type="EMBL" id="MBP2259126.1"/>
    </source>
</evidence>